<accession>A0A3Y0W8T8</accession>
<dbReference type="EMBL" id="AAKTRA010000006">
    <property type="protein sequence ID" value="ECV6114719.1"/>
    <property type="molecule type" value="Genomic_DNA"/>
</dbReference>
<organism evidence="5">
    <name type="scientific">Salmonella enterica I</name>
    <dbReference type="NCBI Taxonomy" id="59201"/>
    <lineage>
        <taxon>Bacteria</taxon>
        <taxon>Pseudomonadati</taxon>
        <taxon>Pseudomonadota</taxon>
        <taxon>Gammaproteobacteria</taxon>
        <taxon>Enterobacterales</taxon>
        <taxon>Enterobacteriaceae</taxon>
        <taxon>Salmonella</taxon>
    </lineage>
</organism>
<reference evidence="5" key="2">
    <citation type="submission" date="2018-07" db="EMBL/GenBank/DDBJ databases">
        <authorList>
            <consortium name="NCBI Pathogen Detection Project"/>
        </authorList>
    </citation>
    <scope>NUCLEOTIDE SEQUENCE</scope>
    <source>
        <strain evidence="5">BCW_2874</strain>
    </source>
</reference>
<dbReference type="Proteomes" id="UP000839682">
    <property type="component" value="Unassembled WGS sequence"/>
</dbReference>
<evidence type="ECO:0008006" key="6">
    <source>
        <dbReference type="Google" id="ProtNLM"/>
    </source>
</evidence>
<reference evidence="3" key="3">
    <citation type="submission" date="2019-09" db="EMBL/GenBank/DDBJ databases">
        <authorList>
            <person name="Ashton P.M."/>
            <person name="Dallman T."/>
            <person name="Nair S."/>
            <person name="De Pinna E."/>
            <person name="Peters T."/>
            <person name="Grant K."/>
        </authorList>
    </citation>
    <scope>NUCLEOTIDE SEQUENCE</scope>
    <source>
        <strain evidence="2">440016</strain>
        <strain evidence="3">801510</strain>
        <strain evidence="4">804072</strain>
    </source>
</reference>
<protein>
    <recommendedName>
        <fullName evidence="6">Periplasmic protein</fullName>
    </recommendedName>
</protein>
<evidence type="ECO:0000313" key="4">
    <source>
        <dbReference type="EMBL" id="ECV6295013.1"/>
    </source>
</evidence>
<gene>
    <name evidence="2" type="ORF">DSF98_25900</name>
    <name evidence="3" type="ORF">F2V23_10035</name>
    <name evidence="4" type="ORF">F3E26_05155</name>
    <name evidence="5" type="ORF">G9C40_003157</name>
</gene>
<feature type="signal peptide" evidence="1">
    <location>
        <begin position="1"/>
        <end position="17"/>
    </location>
</feature>
<reference evidence="5" key="1">
    <citation type="journal article" date="2018" name="Genome Biol.">
        <title>SKESA: strategic k-mer extension for scrupulous assemblies.</title>
        <authorList>
            <person name="Souvorov A."/>
            <person name="Agarwala R."/>
            <person name="Lipman D.J."/>
        </authorList>
    </citation>
    <scope>NUCLEOTIDE SEQUENCE</scope>
    <source>
        <strain evidence="5">BCW_2874</strain>
    </source>
</reference>
<proteinExistence type="predicted"/>
<dbReference type="AlphaFoldDB" id="A0A3Y0W8T8"/>
<evidence type="ECO:0000313" key="5">
    <source>
        <dbReference type="EMBL" id="HAF0452894.1"/>
    </source>
</evidence>
<dbReference type="EMBL" id="DAATWU010000015">
    <property type="protein sequence ID" value="HAF0452894.1"/>
    <property type="molecule type" value="Genomic_DNA"/>
</dbReference>
<dbReference type="EMBL" id="AAKTSM010000003">
    <property type="protein sequence ID" value="ECV6295013.1"/>
    <property type="molecule type" value="Genomic_DNA"/>
</dbReference>
<evidence type="ECO:0000313" key="2">
    <source>
        <dbReference type="EMBL" id="EAA7256043.1"/>
    </source>
</evidence>
<name>A0A3Y0W8T8_SALET</name>
<sequence>MKFLCTLLLIVSCSVFADSNSDVIDFKRMTESTCFNPANHEAQELCEKSIKIMLLNATGIGYSEAACTAKALKDKDKCKKTSEEYMKLMRYGFTYK</sequence>
<feature type="chain" id="PRO_5024899487" description="Periplasmic protein" evidence="1">
    <location>
        <begin position="18"/>
        <end position="96"/>
    </location>
</feature>
<keyword evidence="1" id="KW-0732">Signal</keyword>
<comment type="caution">
    <text evidence="5">The sequence shown here is derived from an EMBL/GenBank/DDBJ whole genome shotgun (WGS) entry which is preliminary data.</text>
</comment>
<dbReference type="EMBL" id="AAACIV010000058">
    <property type="protein sequence ID" value="EAA7256043.1"/>
    <property type="molecule type" value="Genomic_DNA"/>
</dbReference>
<evidence type="ECO:0000313" key="3">
    <source>
        <dbReference type="EMBL" id="ECV6114719.1"/>
    </source>
</evidence>
<evidence type="ECO:0000256" key="1">
    <source>
        <dbReference type="SAM" id="SignalP"/>
    </source>
</evidence>
<accession>A0A3V2P1S7</accession>
<dbReference type="RefSeq" id="WP_021000650.1">
    <property type="nucleotide sequence ID" value="NZ_CP101854.1"/>
</dbReference>